<dbReference type="GO" id="GO:0015074">
    <property type="term" value="P:DNA integration"/>
    <property type="evidence" value="ECO:0007669"/>
    <property type="project" value="InterPro"/>
</dbReference>
<dbReference type="AlphaFoldDB" id="A0A8T3A6I6"/>
<gene>
    <name evidence="3" type="ORF">KFK09_025998</name>
</gene>
<accession>A0A8T3A6I6</accession>
<dbReference type="PANTHER" id="PTHR45835:SF99">
    <property type="entry name" value="CHROMO DOMAIN-CONTAINING PROTEIN-RELATED"/>
    <property type="match status" value="1"/>
</dbReference>
<dbReference type="PROSITE" id="PS50013">
    <property type="entry name" value="CHROMO_2"/>
    <property type="match status" value="1"/>
</dbReference>
<dbReference type="SMR" id="A0A8T3A6I6"/>
<sequence length="389" mass="45008">MKRSVAEFVARCTICQMVKVEHQKPGGLLQPLPIPEWKWEDIAMDFVVGLPRSRTGHDALWVIIDRLTKSAHFLPIKQSDAVEKLASVYVNEIVRLHGVPRSIVSDRDGRFTSRLWRKVQEAMGTRLTFSTAFHPQTDGQSERTIQTLEDLLRLCVLDFGGKWETHIPLIEFAYNNSFQASIGMAPYEALYGRRCRTPLCWAETGERKIVGADLVDDATEKIRLIRDRLKAVQDRQKKYYDAKHRSVEFNVGEFVFLKVSPMKGVKRFGKVGKLSPRYVGPFEISERIGSVAYRLILPYHLSGVHNVFHISSLRKYIADEAQKINTEAIDIQPDLTFVEEPEKIIDYDVKKLRSREIPYVKVMWRHGTERDATWEKESEMRESYPHLFD</sequence>
<feature type="domain" description="Integrase catalytic" evidence="2">
    <location>
        <begin position="29"/>
        <end position="194"/>
    </location>
</feature>
<dbReference type="PANTHER" id="PTHR45835">
    <property type="entry name" value="YALI0A06105P"/>
    <property type="match status" value="1"/>
</dbReference>
<evidence type="ECO:0000259" key="2">
    <source>
        <dbReference type="PROSITE" id="PS50994"/>
    </source>
</evidence>
<dbReference type="EMBL" id="JAGYWB010000018">
    <property type="protein sequence ID" value="KAI0491738.1"/>
    <property type="molecule type" value="Genomic_DNA"/>
</dbReference>
<feature type="domain" description="Chromo" evidence="1">
    <location>
        <begin position="339"/>
        <end position="389"/>
    </location>
</feature>
<keyword evidence="4" id="KW-1185">Reference proteome</keyword>
<dbReference type="OrthoDB" id="781466at2759"/>
<dbReference type="SUPFAM" id="SSF53098">
    <property type="entry name" value="Ribonuclease H-like"/>
    <property type="match status" value="1"/>
</dbReference>
<dbReference type="InterPro" id="IPR001584">
    <property type="entry name" value="Integrase_cat-core"/>
</dbReference>
<name>A0A8T3A6I6_DENNO</name>
<dbReference type="PROSITE" id="PS50994">
    <property type="entry name" value="INTEGRASE"/>
    <property type="match status" value="1"/>
</dbReference>
<dbReference type="SUPFAM" id="SSF54160">
    <property type="entry name" value="Chromo domain-like"/>
    <property type="match status" value="1"/>
</dbReference>
<evidence type="ECO:0008006" key="5">
    <source>
        <dbReference type="Google" id="ProtNLM"/>
    </source>
</evidence>
<evidence type="ECO:0000313" key="3">
    <source>
        <dbReference type="EMBL" id="KAI0491738.1"/>
    </source>
</evidence>
<dbReference type="GO" id="GO:0003676">
    <property type="term" value="F:nucleic acid binding"/>
    <property type="evidence" value="ECO:0007669"/>
    <property type="project" value="InterPro"/>
</dbReference>
<dbReference type="Gene3D" id="3.30.420.10">
    <property type="entry name" value="Ribonuclease H-like superfamily/Ribonuclease H"/>
    <property type="match status" value="1"/>
</dbReference>
<proteinExistence type="predicted"/>
<dbReference type="InterPro" id="IPR012337">
    <property type="entry name" value="RNaseH-like_sf"/>
</dbReference>
<dbReference type="Pfam" id="PF24626">
    <property type="entry name" value="SH3_Tf2-1"/>
    <property type="match status" value="1"/>
</dbReference>
<comment type="caution">
    <text evidence="3">The sequence shown here is derived from an EMBL/GenBank/DDBJ whole genome shotgun (WGS) entry which is preliminary data.</text>
</comment>
<dbReference type="InterPro" id="IPR016197">
    <property type="entry name" value="Chromo-like_dom_sf"/>
</dbReference>
<dbReference type="InterPro" id="IPR056924">
    <property type="entry name" value="SH3_Tf2-1"/>
</dbReference>
<organism evidence="3 4">
    <name type="scientific">Dendrobium nobile</name>
    <name type="common">Orchid</name>
    <dbReference type="NCBI Taxonomy" id="94219"/>
    <lineage>
        <taxon>Eukaryota</taxon>
        <taxon>Viridiplantae</taxon>
        <taxon>Streptophyta</taxon>
        <taxon>Embryophyta</taxon>
        <taxon>Tracheophyta</taxon>
        <taxon>Spermatophyta</taxon>
        <taxon>Magnoliopsida</taxon>
        <taxon>Liliopsida</taxon>
        <taxon>Asparagales</taxon>
        <taxon>Orchidaceae</taxon>
        <taxon>Epidendroideae</taxon>
        <taxon>Malaxideae</taxon>
        <taxon>Dendrobiinae</taxon>
        <taxon>Dendrobium</taxon>
    </lineage>
</organism>
<dbReference type="InterPro" id="IPR036397">
    <property type="entry name" value="RNaseH_sf"/>
</dbReference>
<reference evidence="3" key="1">
    <citation type="journal article" date="2022" name="Front. Genet.">
        <title>Chromosome-Scale Assembly of the Dendrobium nobile Genome Provides Insights Into the Molecular Mechanism of the Biosynthesis of the Medicinal Active Ingredient of Dendrobium.</title>
        <authorList>
            <person name="Xu Q."/>
            <person name="Niu S.-C."/>
            <person name="Li K.-L."/>
            <person name="Zheng P.-J."/>
            <person name="Zhang X.-J."/>
            <person name="Jia Y."/>
            <person name="Liu Y."/>
            <person name="Niu Y.-X."/>
            <person name="Yu L.-H."/>
            <person name="Chen D.-F."/>
            <person name="Zhang G.-Q."/>
        </authorList>
    </citation>
    <scope>NUCLEOTIDE SEQUENCE</scope>
    <source>
        <tissue evidence="3">Leaf</tissue>
    </source>
</reference>
<evidence type="ECO:0000313" key="4">
    <source>
        <dbReference type="Proteomes" id="UP000829196"/>
    </source>
</evidence>
<protein>
    <recommendedName>
        <fullName evidence="5">Integrase catalytic domain-containing protein</fullName>
    </recommendedName>
</protein>
<dbReference type="Proteomes" id="UP000829196">
    <property type="component" value="Unassembled WGS sequence"/>
</dbReference>
<evidence type="ECO:0000259" key="1">
    <source>
        <dbReference type="PROSITE" id="PS50013"/>
    </source>
</evidence>
<dbReference type="InterPro" id="IPR000953">
    <property type="entry name" value="Chromo/chromo_shadow_dom"/>
</dbReference>